<keyword evidence="2" id="KW-0238">DNA-binding</keyword>
<dbReference type="InterPro" id="IPR000843">
    <property type="entry name" value="HTH_LacI"/>
</dbReference>
<evidence type="ECO:0000256" key="2">
    <source>
        <dbReference type="ARBA" id="ARBA00023125"/>
    </source>
</evidence>
<keyword evidence="1" id="KW-0805">Transcription regulation</keyword>
<dbReference type="GO" id="GO:0000976">
    <property type="term" value="F:transcription cis-regulatory region binding"/>
    <property type="evidence" value="ECO:0007669"/>
    <property type="project" value="TreeGrafter"/>
</dbReference>
<dbReference type="SUPFAM" id="SSF47413">
    <property type="entry name" value="lambda repressor-like DNA-binding domains"/>
    <property type="match status" value="1"/>
</dbReference>
<proteinExistence type="predicted"/>
<name>A0A1J4SDA6_9BACT</name>
<dbReference type="EMBL" id="MNUO01000113">
    <property type="protein sequence ID" value="OIN96086.1"/>
    <property type="molecule type" value="Genomic_DNA"/>
</dbReference>
<gene>
    <name evidence="5" type="ORF">AUJ66_07435</name>
</gene>
<dbReference type="GO" id="GO:0003700">
    <property type="term" value="F:DNA-binding transcription factor activity"/>
    <property type="evidence" value="ECO:0007669"/>
    <property type="project" value="TreeGrafter"/>
</dbReference>
<evidence type="ECO:0000256" key="3">
    <source>
        <dbReference type="ARBA" id="ARBA00023163"/>
    </source>
</evidence>
<dbReference type="InterPro" id="IPR010982">
    <property type="entry name" value="Lambda_DNA-bd_dom_sf"/>
</dbReference>
<dbReference type="PANTHER" id="PTHR30146">
    <property type="entry name" value="LACI-RELATED TRANSCRIPTIONAL REPRESSOR"/>
    <property type="match status" value="1"/>
</dbReference>
<organism evidence="5 6">
    <name type="scientific">Candidatus Desantisbacteria bacterium CG1_02_38_46</name>
    <dbReference type="NCBI Taxonomy" id="1817893"/>
    <lineage>
        <taxon>Bacteria</taxon>
        <taxon>Candidatus Desantisiibacteriota</taxon>
    </lineage>
</organism>
<accession>A0A1J4SDA6</accession>
<dbReference type="Gene3D" id="1.10.260.40">
    <property type="entry name" value="lambda repressor-like DNA-binding domains"/>
    <property type="match status" value="1"/>
</dbReference>
<protein>
    <recommendedName>
        <fullName evidence="4">HTH lacI-type domain-containing protein</fullName>
    </recommendedName>
</protein>
<evidence type="ECO:0000259" key="4">
    <source>
        <dbReference type="PROSITE" id="PS50932"/>
    </source>
</evidence>
<sequence>MNIYQFAKICSVSSMTVSRAFHNAPDISSATRSRILETARKYHYRPNILARNLATQRSYLIGLVVPNIVQTFFPYIIRTIENLVRKAGYNIILCDSEEDGKLEKEQIRLLIDQHVGGLIIIPAAKRKDLHAFKELEHNGIPFVIVDRKLDGIHSSFIGTNDHRGGFIATQHLIKLGHQKILHLRGPKGVSTARERMLGYRNALAHYAMSFKSNMIIDAGFDEEDGYKTIKSFFKRAKKPTAIFAVNDPVAIGAMKALEELKIKIPDDISIVGFADINYASFLKVPLTTVSQPKQEIGESAAKIILNEIEG</sequence>
<evidence type="ECO:0000313" key="5">
    <source>
        <dbReference type="EMBL" id="OIN96086.1"/>
    </source>
</evidence>
<dbReference type="Proteomes" id="UP000182278">
    <property type="component" value="Unassembled WGS sequence"/>
</dbReference>
<dbReference type="Pfam" id="PF00532">
    <property type="entry name" value="Peripla_BP_1"/>
    <property type="match status" value="1"/>
</dbReference>
<dbReference type="SMART" id="SM00354">
    <property type="entry name" value="HTH_LACI"/>
    <property type="match status" value="1"/>
</dbReference>
<dbReference type="InterPro" id="IPR028082">
    <property type="entry name" value="Peripla_BP_I"/>
</dbReference>
<dbReference type="SUPFAM" id="SSF53822">
    <property type="entry name" value="Periplasmic binding protein-like I"/>
    <property type="match status" value="1"/>
</dbReference>
<dbReference type="PANTHER" id="PTHR30146:SF109">
    <property type="entry name" value="HTH-TYPE TRANSCRIPTIONAL REGULATOR GALS"/>
    <property type="match status" value="1"/>
</dbReference>
<dbReference type="Gene3D" id="3.40.50.2300">
    <property type="match status" value="2"/>
</dbReference>
<dbReference type="CDD" id="cd01392">
    <property type="entry name" value="HTH_LacI"/>
    <property type="match status" value="1"/>
</dbReference>
<dbReference type="CDD" id="cd06267">
    <property type="entry name" value="PBP1_LacI_sugar_binding-like"/>
    <property type="match status" value="1"/>
</dbReference>
<dbReference type="AlphaFoldDB" id="A0A1J4SDA6"/>
<dbReference type="Pfam" id="PF00356">
    <property type="entry name" value="LacI"/>
    <property type="match status" value="1"/>
</dbReference>
<comment type="caution">
    <text evidence="5">The sequence shown here is derived from an EMBL/GenBank/DDBJ whole genome shotgun (WGS) entry which is preliminary data.</text>
</comment>
<dbReference type="InterPro" id="IPR001761">
    <property type="entry name" value="Peripla_BP/Lac1_sug-bd_dom"/>
</dbReference>
<dbReference type="PROSITE" id="PS50932">
    <property type="entry name" value="HTH_LACI_2"/>
    <property type="match status" value="1"/>
</dbReference>
<feature type="non-terminal residue" evidence="5">
    <location>
        <position position="310"/>
    </location>
</feature>
<reference evidence="5 6" key="1">
    <citation type="journal article" date="2016" name="Environ. Microbiol.">
        <title>Genomic resolution of a cold subsurface aquifer community provides metabolic insights for novel microbes adapted to high CO concentrations.</title>
        <authorList>
            <person name="Probst A.J."/>
            <person name="Castelle C.J."/>
            <person name="Singh A."/>
            <person name="Brown C.T."/>
            <person name="Anantharaman K."/>
            <person name="Sharon I."/>
            <person name="Hug L.A."/>
            <person name="Burstein D."/>
            <person name="Emerson J.B."/>
            <person name="Thomas B.C."/>
            <person name="Banfield J.F."/>
        </authorList>
    </citation>
    <scope>NUCLEOTIDE SEQUENCE [LARGE SCALE GENOMIC DNA]</scope>
    <source>
        <strain evidence="5">CG1_02_38_46</strain>
    </source>
</reference>
<keyword evidence="3" id="KW-0804">Transcription</keyword>
<evidence type="ECO:0000256" key="1">
    <source>
        <dbReference type="ARBA" id="ARBA00023015"/>
    </source>
</evidence>
<feature type="domain" description="HTH lacI-type" evidence="4">
    <location>
        <begin position="1"/>
        <end position="55"/>
    </location>
</feature>
<evidence type="ECO:0000313" key="6">
    <source>
        <dbReference type="Proteomes" id="UP000182278"/>
    </source>
</evidence>
<dbReference type="STRING" id="1817893.AUJ66_07435"/>